<dbReference type="Proteomes" id="UP000198900">
    <property type="component" value="Unassembled WGS sequence"/>
</dbReference>
<dbReference type="Gene3D" id="3.10.450.50">
    <property type="match status" value="1"/>
</dbReference>
<dbReference type="AlphaFoldDB" id="A0A7Z7FLW6"/>
<gene>
    <name evidence="2" type="ORF">SAMN04487926_1223</name>
</gene>
<feature type="domain" description="SnoaL-like" evidence="1">
    <location>
        <begin position="7"/>
        <end position="105"/>
    </location>
</feature>
<reference evidence="2" key="1">
    <citation type="submission" date="2016-10" db="EMBL/GenBank/DDBJ databases">
        <authorList>
            <person name="Varghese N."/>
            <person name="Submissions S."/>
        </authorList>
    </citation>
    <scope>NUCLEOTIDE SEQUENCE [LARGE SCALE GENOMIC DNA]</scope>
    <source>
        <strain evidence="2">YR281</strain>
    </source>
</reference>
<evidence type="ECO:0000313" key="3">
    <source>
        <dbReference type="Proteomes" id="UP000198900"/>
    </source>
</evidence>
<dbReference type="Pfam" id="PF12680">
    <property type="entry name" value="SnoaL_2"/>
    <property type="match status" value="1"/>
</dbReference>
<evidence type="ECO:0000313" key="2">
    <source>
        <dbReference type="EMBL" id="SDI69492.1"/>
    </source>
</evidence>
<evidence type="ECO:0000259" key="1">
    <source>
        <dbReference type="Pfam" id="PF12680"/>
    </source>
</evidence>
<keyword evidence="3" id="KW-1185">Reference proteome</keyword>
<protein>
    <submittedName>
        <fullName evidence="2">SnoaL-like domain-containing protein</fullName>
    </submittedName>
</protein>
<organism evidence="2 3">
    <name type="scientific">Paraburkholderia steynii</name>
    <dbReference type="NCBI Taxonomy" id="1245441"/>
    <lineage>
        <taxon>Bacteria</taxon>
        <taxon>Pseudomonadati</taxon>
        <taxon>Pseudomonadota</taxon>
        <taxon>Betaproteobacteria</taxon>
        <taxon>Burkholderiales</taxon>
        <taxon>Burkholderiaceae</taxon>
        <taxon>Paraburkholderia</taxon>
    </lineage>
</organism>
<dbReference type="InterPro" id="IPR032710">
    <property type="entry name" value="NTF2-like_dom_sf"/>
</dbReference>
<dbReference type="SUPFAM" id="SSF54427">
    <property type="entry name" value="NTF2-like"/>
    <property type="match status" value="1"/>
</dbReference>
<dbReference type="RefSeq" id="WP_091785357.1">
    <property type="nucleotide sequence ID" value="NZ_FNDI01000022.1"/>
</dbReference>
<proteinExistence type="predicted"/>
<sequence length="120" mass="13944">MKRLWYEEMFDHIDNKRMDEFLAFVTDDIKLTFGNQPSATGKDQVRAALTAFWQSIEGLKHHFVNVFESTGHFIFEETVSYTRMDGPTVTVPCVTVIQFDGERARDWRIYTDLTPVFSPG</sequence>
<dbReference type="EMBL" id="FNDI01000022">
    <property type="protein sequence ID" value="SDI69492.1"/>
    <property type="molecule type" value="Genomic_DNA"/>
</dbReference>
<accession>A0A7Z7FLW6</accession>
<dbReference type="InterPro" id="IPR037401">
    <property type="entry name" value="SnoaL-like"/>
</dbReference>
<name>A0A7Z7FLW6_9BURK</name>
<comment type="caution">
    <text evidence="2">The sequence shown here is derived from an EMBL/GenBank/DDBJ whole genome shotgun (WGS) entry which is preliminary data.</text>
</comment>